<gene>
    <name evidence="5" type="ORF">D1781_13860</name>
</gene>
<comment type="caution">
    <text evidence="5">The sequence shown here is derived from an EMBL/GenBank/DDBJ whole genome shotgun (WGS) entry which is preliminary data.</text>
</comment>
<dbReference type="Gene3D" id="1.20.120.530">
    <property type="entry name" value="GntR ligand-binding domain-like"/>
    <property type="match status" value="1"/>
</dbReference>
<evidence type="ECO:0000313" key="5">
    <source>
        <dbReference type="EMBL" id="RIX28504.1"/>
    </source>
</evidence>
<dbReference type="PANTHER" id="PTHR43537">
    <property type="entry name" value="TRANSCRIPTIONAL REGULATOR, GNTR FAMILY"/>
    <property type="match status" value="1"/>
</dbReference>
<feature type="domain" description="HTH gntR-type" evidence="4">
    <location>
        <begin position="56"/>
        <end position="124"/>
    </location>
</feature>
<dbReference type="InterPro" id="IPR036388">
    <property type="entry name" value="WH-like_DNA-bd_sf"/>
</dbReference>
<dbReference type="SUPFAM" id="SSF48008">
    <property type="entry name" value="GntR ligand-binding domain-like"/>
    <property type="match status" value="1"/>
</dbReference>
<evidence type="ECO:0000256" key="1">
    <source>
        <dbReference type="ARBA" id="ARBA00023015"/>
    </source>
</evidence>
<dbReference type="PROSITE" id="PS50949">
    <property type="entry name" value="HTH_GNTR"/>
    <property type="match status" value="1"/>
</dbReference>
<name>A0A3A1U6E2_9MICO</name>
<reference evidence="6" key="1">
    <citation type="submission" date="2018-09" db="EMBL/GenBank/DDBJ databases">
        <authorList>
            <person name="Kim I."/>
        </authorList>
    </citation>
    <scope>NUCLEOTIDE SEQUENCE [LARGE SCALE GENOMIC DNA]</scope>
    <source>
        <strain evidence="6">DD4a</strain>
    </source>
</reference>
<dbReference type="PRINTS" id="PR00035">
    <property type="entry name" value="HTHGNTR"/>
</dbReference>
<dbReference type="Pfam" id="PF07729">
    <property type="entry name" value="FCD"/>
    <property type="match status" value="1"/>
</dbReference>
<dbReference type="SMART" id="SM00345">
    <property type="entry name" value="HTH_GNTR"/>
    <property type="match status" value="1"/>
</dbReference>
<keyword evidence="3" id="KW-0804">Transcription</keyword>
<keyword evidence="1" id="KW-0805">Transcription regulation</keyword>
<keyword evidence="2" id="KW-0238">DNA-binding</keyword>
<dbReference type="Pfam" id="PF00392">
    <property type="entry name" value="GntR"/>
    <property type="match status" value="1"/>
</dbReference>
<organism evidence="5 6">
    <name type="scientific">Amnibacterium setariae</name>
    <dbReference type="NCBI Taxonomy" id="2306585"/>
    <lineage>
        <taxon>Bacteria</taxon>
        <taxon>Bacillati</taxon>
        <taxon>Actinomycetota</taxon>
        <taxon>Actinomycetes</taxon>
        <taxon>Micrococcales</taxon>
        <taxon>Microbacteriaceae</taxon>
        <taxon>Amnibacterium</taxon>
    </lineage>
</organism>
<evidence type="ECO:0000259" key="4">
    <source>
        <dbReference type="PROSITE" id="PS50949"/>
    </source>
</evidence>
<dbReference type="Gene3D" id="1.10.10.10">
    <property type="entry name" value="Winged helix-like DNA-binding domain superfamily/Winged helix DNA-binding domain"/>
    <property type="match status" value="1"/>
</dbReference>
<dbReference type="CDD" id="cd07377">
    <property type="entry name" value="WHTH_GntR"/>
    <property type="match status" value="1"/>
</dbReference>
<dbReference type="EMBL" id="QXTG01000002">
    <property type="protein sequence ID" value="RIX28504.1"/>
    <property type="molecule type" value="Genomic_DNA"/>
</dbReference>
<proteinExistence type="predicted"/>
<evidence type="ECO:0000313" key="6">
    <source>
        <dbReference type="Proteomes" id="UP000265742"/>
    </source>
</evidence>
<dbReference type="InterPro" id="IPR036390">
    <property type="entry name" value="WH_DNA-bd_sf"/>
</dbReference>
<dbReference type="InterPro" id="IPR008920">
    <property type="entry name" value="TF_FadR/GntR_C"/>
</dbReference>
<protein>
    <submittedName>
        <fullName evidence="5">FadR family transcriptional regulator</fullName>
    </submittedName>
</protein>
<dbReference type="InterPro" id="IPR011711">
    <property type="entry name" value="GntR_C"/>
</dbReference>
<dbReference type="Proteomes" id="UP000265742">
    <property type="component" value="Unassembled WGS sequence"/>
</dbReference>
<evidence type="ECO:0000256" key="3">
    <source>
        <dbReference type="ARBA" id="ARBA00023163"/>
    </source>
</evidence>
<dbReference type="AlphaFoldDB" id="A0A3A1U6E2"/>
<evidence type="ECO:0000256" key="2">
    <source>
        <dbReference type="ARBA" id="ARBA00023125"/>
    </source>
</evidence>
<dbReference type="GO" id="GO:0003677">
    <property type="term" value="F:DNA binding"/>
    <property type="evidence" value="ECO:0007669"/>
    <property type="project" value="UniProtKB-KW"/>
</dbReference>
<dbReference type="GO" id="GO:0003700">
    <property type="term" value="F:DNA-binding transcription factor activity"/>
    <property type="evidence" value="ECO:0007669"/>
    <property type="project" value="InterPro"/>
</dbReference>
<sequence length="283" mass="31127">MLALAPRAGSAVVLPAPEGRHWCRPAAASATAGEMGSDPMSAPLELRGLTAPESQARPADTFMREIADSIVAGRYAADELLPPEAALAAYFRVSRTIIRESMKRLEEKGLVTIQQGRGTQVRPHAHWNVLDPLVLSAVIAHDEELHTLDELTLVRGALEAVMAGQAADRADEHGVAEVQEAMRLMRDAEHDYARFRDADAEFHRTVMRLSGNFLAGNIADTLYSRAREFSRFEGHPPADATQRTLDEHEAVLRAIVAHDGGTARTAMNDHIVEAWRRRSRPEH</sequence>
<dbReference type="SMART" id="SM00895">
    <property type="entry name" value="FCD"/>
    <property type="match status" value="1"/>
</dbReference>
<dbReference type="InterPro" id="IPR000524">
    <property type="entry name" value="Tscrpt_reg_HTH_GntR"/>
</dbReference>
<dbReference type="SUPFAM" id="SSF46785">
    <property type="entry name" value="Winged helix' DNA-binding domain"/>
    <property type="match status" value="1"/>
</dbReference>
<dbReference type="PANTHER" id="PTHR43537:SF44">
    <property type="entry name" value="GNTR FAMILY REGULATORY PROTEIN"/>
    <property type="match status" value="1"/>
</dbReference>
<accession>A0A3A1U6E2</accession>
<keyword evidence="6" id="KW-1185">Reference proteome</keyword>